<dbReference type="Gramene" id="TVU46654">
    <property type="protein sequence ID" value="TVU46654"/>
    <property type="gene ID" value="EJB05_06204"/>
</dbReference>
<name>A0A5J9WH82_9POAL</name>
<feature type="non-terminal residue" evidence="1">
    <location>
        <position position="1"/>
    </location>
</feature>
<dbReference type="EMBL" id="RWGY01000004">
    <property type="protein sequence ID" value="TVU46654.1"/>
    <property type="molecule type" value="Genomic_DNA"/>
</dbReference>
<gene>
    <name evidence="1" type="ORF">EJB05_06204</name>
</gene>
<proteinExistence type="predicted"/>
<comment type="caution">
    <text evidence="1">The sequence shown here is derived from an EMBL/GenBank/DDBJ whole genome shotgun (WGS) entry which is preliminary data.</text>
</comment>
<sequence>MAMGTARLSIHNAYHHLIHLSLDTSVKTSPSGGNFEQICYCYGYLIKALTLVCCHGEGRSNPTLQQNLLNRYGTSRNGSSWNMGCSLYSISVPPAKSRFRVRADRAHESAQNAALDSEMPGLDEH</sequence>
<dbReference type="Proteomes" id="UP000324897">
    <property type="component" value="Chromosome 5"/>
</dbReference>
<keyword evidence="2" id="KW-1185">Reference proteome</keyword>
<protein>
    <submittedName>
        <fullName evidence="1">Uncharacterized protein</fullName>
    </submittedName>
</protein>
<dbReference type="AlphaFoldDB" id="A0A5J9WH82"/>
<reference evidence="1 2" key="1">
    <citation type="journal article" date="2019" name="Sci. Rep.">
        <title>A high-quality genome of Eragrostis curvula grass provides insights into Poaceae evolution and supports new strategies to enhance forage quality.</title>
        <authorList>
            <person name="Carballo J."/>
            <person name="Santos B.A.C.M."/>
            <person name="Zappacosta D."/>
            <person name="Garbus I."/>
            <person name="Selva J.P."/>
            <person name="Gallo C.A."/>
            <person name="Diaz A."/>
            <person name="Albertini E."/>
            <person name="Caccamo M."/>
            <person name="Echenique V."/>
        </authorList>
    </citation>
    <scope>NUCLEOTIDE SEQUENCE [LARGE SCALE GENOMIC DNA]</scope>
    <source>
        <strain evidence="2">cv. Victoria</strain>
        <tissue evidence="1">Leaf</tissue>
    </source>
</reference>
<accession>A0A5J9WH82</accession>
<organism evidence="1 2">
    <name type="scientific">Eragrostis curvula</name>
    <name type="common">weeping love grass</name>
    <dbReference type="NCBI Taxonomy" id="38414"/>
    <lineage>
        <taxon>Eukaryota</taxon>
        <taxon>Viridiplantae</taxon>
        <taxon>Streptophyta</taxon>
        <taxon>Embryophyta</taxon>
        <taxon>Tracheophyta</taxon>
        <taxon>Spermatophyta</taxon>
        <taxon>Magnoliopsida</taxon>
        <taxon>Liliopsida</taxon>
        <taxon>Poales</taxon>
        <taxon>Poaceae</taxon>
        <taxon>PACMAD clade</taxon>
        <taxon>Chloridoideae</taxon>
        <taxon>Eragrostideae</taxon>
        <taxon>Eragrostidinae</taxon>
        <taxon>Eragrostis</taxon>
    </lineage>
</organism>
<evidence type="ECO:0000313" key="2">
    <source>
        <dbReference type="Proteomes" id="UP000324897"/>
    </source>
</evidence>
<evidence type="ECO:0000313" key="1">
    <source>
        <dbReference type="EMBL" id="TVU46654.1"/>
    </source>
</evidence>